<reference evidence="1 2" key="2">
    <citation type="submission" date="2018-11" db="EMBL/GenBank/DDBJ databases">
        <authorList>
            <consortium name="Pathogen Informatics"/>
        </authorList>
    </citation>
    <scope>NUCLEOTIDE SEQUENCE [LARGE SCALE GENOMIC DNA]</scope>
</reference>
<proteinExistence type="predicted"/>
<evidence type="ECO:0000313" key="1">
    <source>
        <dbReference type="EMBL" id="VDK69327.1"/>
    </source>
</evidence>
<dbReference type="EMBL" id="UYRR01037168">
    <property type="protein sequence ID" value="VDK69327.1"/>
    <property type="molecule type" value="Genomic_DNA"/>
</dbReference>
<sequence>MEWSDYGSAEGMHSRRLVKSRSLGFVWDLYGVWDWDLYRVALKLHRIEVYSARTTQTESKSVVHTEIRCGVLSSTRGCLLSREECAIPREHALHGLRNTASY</sequence>
<evidence type="ECO:0000313" key="2">
    <source>
        <dbReference type="Proteomes" id="UP000267096"/>
    </source>
</evidence>
<keyword evidence="2" id="KW-1185">Reference proteome</keyword>
<name>A0A0M3KGA0_ANISI</name>
<gene>
    <name evidence="1" type="ORF">ASIM_LOCUS19398</name>
</gene>
<accession>A0A0M3KGA0</accession>
<dbReference type="WBParaSite" id="ASIM_0002001301-mRNA-1">
    <property type="protein sequence ID" value="ASIM_0002001301-mRNA-1"/>
    <property type="gene ID" value="ASIM_0002001301"/>
</dbReference>
<evidence type="ECO:0000313" key="3">
    <source>
        <dbReference type="WBParaSite" id="ASIM_0002001301-mRNA-1"/>
    </source>
</evidence>
<organism evidence="3">
    <name type="scientific">Anisakis simplex</name>
    <name type="common">Herring worm</name>
    <dbReference type="NCBI Taxonomy" id="6269"/>
    <lineage>
        <taxon>Eukaryota</taxon>
        <taxon>Metazoa</taxon>
        <taxon>Ecdysozoa</taxon>
        <taxon>Nematoda</taxon>
        <taxon>Chromadorea</taxon>
        <taxon>Rhabditida</taxon>
        <taxon>Spirurina</taxon>
        <taxon>Ascaridomorpha</taxon>
        <taxon>Ascaridoidea</taxon>
        <taxon>Anisakidae</taxon>
        <taxon>Anisakis</taxon>
        <taxon>Anisakis simplex complex</taxon>
    </lineage>
</organism>
<protein>
    <submittedName>
        <fullName evidence="1 3">Uncharacterized protein</fullName>
    </submittedName>
</protein>
<dbReference type="AlphaFoldDB" id="A0A0M3KGA0"/>
<dbReference type="Proteomes" id="UP000267096">
    <property type="component" value="Unassembled WGS sequence"/>
</dbReference>
<reference evidence="3" key="1">
    <citation type="submission" date="2017-02" db="UniProtKB">
        <authorList>
            <consortium name="WormBaseParasite"/>
        </authorList>
    </citation>
    <scope>IDENTIFICATION</scope>
</reference>